<evidence type="ECO:0000313" key="3">
    <source>
        <dbReference type="Proteomes" id="UP001150266"/>
    </source>
</evidence>
<dbReference type="Proteomes" id="UP001150266">
    <property type="component" value="Unassembled WGS sequence"/>
</dbReference>
<evidence type="ECO:0000256" key="1">
    <source>
        <dbReference type="SAM" id="MobiDB-lite"/>
    </source>
</evidence>
<evidence type="ECO:0000313" key="2">
    <source>
        <dbReference type="EMBL" id="KAJ4469302.1"/>
    </source>
</evidence>
<sequence length="363" mass="39813">MSASGTPSETRNNGRSSGQPTSGSKRKESSDSFALSLQEAMNASTSHNAVVGDYYTESQTLPRRGQGQGRGRGRGSASATRGQSRPSQPLSIQTEIRTHSPSRKPRRADGPQLTPVAQKKPVSLPSREASPVRIPGDVLALQKDAHGDEMVTLYVGRQWDVMAFPGLFEFEFEDETNDNDPLAQDNLATNSGSVRMLNTRWIRQSNESRQAMSMASGENEGQGPRLGNGKGKFVPPLSLSLYPSSARLSQPKPDATADESFEEYWLPGDHEQDEKDKSSILSALDISSDSEDTDSTVDLGPQRRKEALTTISALTSTDARTEWPEGEVTYYCHQCHRSTNRVYMNCKNEGAKCKIKYCVRCIS</sequence>
<feature type="region of interest" description="Disordered" evidence="1">
    <location>
        <begin position="207"/>
        <end position="232"/>
    </location>
</feature>
<organism evidence="2 3">
    <name type="scientific">Lentinula aciculospora</name>
    <dbReference type="NCBI Taxonomy" id="153920"/>
    <lineage>
        <taxon>Eukaryota</taxon>
        <taxon>Fungi</taxon>
        <taxon>Dikarya</taxon>
        <taxon>Basidiomycota</taxon>
        <taxon>Agaricomycotina</taxon>
        <taxon>Agaricomycetes</taxon>
        <taxon>Agaricomycetidae</taxon>
        <taxon>Agaricales</taxon>
        <taxon>Marasmiineae</taxon>
        <taxon>Omphalotaceae</taxon>
        <taxon>Lentinula</taxon>
    </lineage>
</organism>
<reference evidence="2" key="1">
    <citation type="submission" date="2022-08" db="EMBL/GenBank/DDBJ databases">
        <title>A Global Phylogenomic Analysis of the Shiitake Genus Lentinula.</title>
        <authorList>
            <consortium name="DOE Joint Genome Institute"/>
            <person name="Sierra-Patev S."/>
            <person name="Min B."/>
            <person name="Naranjo-Ortiz M."/>
            <person name="Looney B."/>
            <person name="Konkel Z."/>
            <person name="Slot J.C."/>
            <person name="Sakamoto Y."/>
            <person name="Steenwyk J.L."/>
            <person name="Rokas A."/>
            <person name="Carro J."/>
            <person name="Camarero S."/>
            <person name="Ferreira P."/>
            <person name="Molpeceres G."/>
            <person name="Ruiz-Duenas F.J."/>
            <person name="Serrano A."/>
            <person name="Henrissat B."/>
            <person name="Drula E."/>
            <person name="Hughes K.W."/>
            <person name="Mata J.L."/>
            <person name="Ishikawa N.K."/>
            <person name="Vargas-Isla R."/>
            <person name="Ushijima S."/>
            <person name="Smith C.A."/>
            <person name="Ahrendt S."/>
            <person name="Andreopoulos W."/>
            <person name="He G."/>
            <person name="Labutti K."/>
            <person name="Lipzen A."/>
            <person name="Ng V."/>
            <person name="Riley R."/>
            <person name="Sandor L."/>
            <person name="Barry K."/>
            <person name="Martinez A.T."/>
            <person name="Xiao Y."/>
            <person name="Gibbons J.G."/>
            <person name="Terashima K."/>
            <person name="Grigoriev I.V."/>
            <person name="Hibbett D.S."/>
        </authorList>
    </citation>
    <scope>NUCLEOTIDE SEQUENCE</scope>
    <source>
        <strain evidence="2">JLM2183</strain>
    </source>
</reference>
<feature type="compositionally biased region" description="Polar residues" evidence="1">
    <location>
        <begin position="86"/>
        <end position="95"/>
    </location>
</feature>
<protein>
    <submittedName>
        <fullName evidence="2">Uncharacterized protein</fullName>
    </submittedName>
</protein>
<dbReference type="EMBL" id="JAOTPV010000033">
    <property type="protein sequence ID" value="KAJ4469302.1"/>
    <property type="molecule type" value="Genomic_DNA"/>
</dbReference>
<proteinExistence type="predicted"/>
<dbReference type="OrthoDB" id="3120453at2759"/>
<feature type="compositionally biased region" description="Polar residues" evidence="1">
    <location>
        <begin position="1"/>
        <end position="23"/>
    </location>
</feature>
<keyword evidence="3" id="KW-1185">Reference proteome</keyword>
<gene>
    <name evidence="2" type="ORF">J3R30DRAFT_1591137</name>
</gene>
<comment type="caution">
    <text evidence="2">The sequence shown here is derived from an EMBL/GenBank/DDBJ whole genome shotgun (WGS) entry which is preliminary data.</text>
</comment>
<feature type="compositionally biased region" description="Polar residues" evidence="1">
    <location>
        <begin position="31"/>
        <end position="48"/>
    </location>
</feature>
<name>A0A9W9DH69_9AGAR</name>
<dbReference type="AlphaFoldDB" id="A0A9W9DH69"/>
<feature type="compositionally biased region" description="Low complexity" evidence="1">
    <location>
        <begin position="75"/>
        <end position="85"/>
    </location>
</feature>
<feature type="region of interest" description="Disordered" evidence="1">
    <location>
        <begin position="1"/>
        <end position="130"/>
    </location>
</feature>
<accession>A0A9W9DH69</accession>